<dbReference type="AlphaFoldDB" id="A0AAV5SJH0"/>
<evidence type="ECO:0000313" key="3">
    <source>
        <dbReference type="Proteomes" id="UP001432027"/>
    </source>
</evidence>
<protein>
    <submittedName>
        <fullName evidence="2">Uncharacterized protein</fullName>
    </submittedName>
</protein>
<evidence type="ECO:0000313" key="2">
    <source>
        <dbReference type="EMBL" id="GMS83223.1"/>
    </source>
</evidence>
<evidence type="ECO:0000256" key="1">
    <source>
        <dbReference type="SAM" id="MobiDB-lite"/>
    </source>
</evidence>
<name>A0AAV5SJH0_9BILA</name>
<feature type="compositionally biased region" description="Basic and acidic residues" evidence="1">
    <location>
        <begin position="63"/>
        <end position="84"/>
    </location>
</feature>
<proteinExistence type="predicted"/>
<accession>A0AAV5SJH0</accession>
<keyword evidence="3" id="KW-1185">Reference proteome</keyword>
<organism evidence="2 3">
    <name type="scientific">Pristionchus entomophagus</name>
    <dbReference type="NCBI Taxonomy" id="358040"/>
    <lineage>
        <taxon>Eukaryota</taxon>
        <taxon>Metazoa</taxon>
        <taxon>Ecdysozoa</taxon>
        <taxon>Nematoda</taxon>
        <taxon>Chromadorea</taxon>
        <taxon>Rhabditida</taxon>
        <taxon>Rhabditina</taxon>
        <taxon>Diplogasteromorpha</taxon>
        <taxon>Diplogasteroidea</taxon>
        <taxon>Neodiplogasteridae</taxon>
        <taxon>Pristionchus</taxon>
    </lineage>
</organism>
<feature type="non-terminal residue" evidence="2">
    <location>
        <position position="1"/>
    </location>
</feature>
<feature type="region of interest" description="Disordered" evidence="1">
    <location>
        <begin position="52"/>
        <end position="84"/>
    </location>
</feature>
<comment type="caution">
    <text evidence="2">The sequence shown here is derived from an EMBL/GenBank/DDBJ whole genome shotgun (WGS) entry which is preliminary data.</text>
</comment>
<sequence length="84" mass="9974">NSVQFSNGLCEFTFSMERRFQSRVNRNNFQVEREYRENFLRRTAEFSNLITKESESRVNSIREASEKARSERENAGKETKDKTA</sequence>
<dbReference type="EMBL" id="BTSX01000002">
    <property type="protein sequence ID" value="GMS83223.1"/>
    <property type="molecule type" value="Genomic_DNA"/>
</dbReference>
<reference evidence="2" key="1">
    <citation type="submission" date="2023-10" db="EMBL/GenBank/DDBJ databases">
        <title>Genome assembly of Pristionchus species.</title>
        <authorList>
            <person name="Yoshida K."/>
            <person name="Sommer R.J."/>
        </authorList>
    </citation>
    <scope>NUCLEOTIDE SEQUENCE</scope>
    <source>
        <strain evidence="2">RS0144</strain>
    </source>
</reference>
<dbReference type="Proteomes" id="UP001432027">
    <property type="component" value="Unassembled WGS sequence"/>
</dbReference>
<gene>
    <name evidence="2" type="ORF">PENTCL1PPCAC_5398</name>
</gene>